<dbReference type="InterPro" id="IPR011042">
    <property type="entry name" value="6-blade_b-propeller_TolB-like"/>
</dbReference>
<feature type="signal peptide" evidence="3">
    <location>
        <begin position="1"/>
        <end position="26"/>
    </location>
</feature>
<comment type="caution">
    <text evidence="4">The sequence shown here is derived from an EMBL/GenBank/DDBJ whole genome shotgun (WGS) entry which is preliminary data.</text>
</comment>
<dbReference type="PANTHER" id="PTHR36842:SF1">
    <property type="entry name" value="PROTEIN TOLB"/>
    <property type="match status" value="1"/>
</dbReference>
<keyword evidence="5" id="KW-1185">Reference proteome</keyword>
<feature type="chain" id="PRO_5011313392" evidence="3">
    <location>
        <begin position="27"/>
        <end position="308"/>
    </location>
</feature>
<dbReference type="Proteomes" id="UP000194632">
    <property type="component" value="Unassembled WGS sequence"/>
</dbReference>
<evidence type="ECO:0000256" key="2">
    <source>
        <dbReference type="SAM" id="MobiDB-lite"/>
    </source>
</evidence>
<dbReference type="Pfam" id="PF07676">
    <property type="entry name" value="PD40"/>
    <property type="match status" value="3"/>
</dbReference>
<reference evidence="4 5" key="1">
    <citation type="submission" date="2017-05" db="EMBL/GenBank/DDBJ databases">
        <title>Biotechnological potential of actinobacteria isolated from South African environments.</title>
        <authorList>
            <person name="Le Roes-Hill M."/>
            <person name="Prins A."/>
            <person name="Durrell K.A."/>
        </authorList>
    </citation>
    <scope>NUCLEOTIDE SEQUENCE [LARGE SCALE GENOMIC DNA]</scope>
    <source>
        <strain evidence="4">BS2</strain>
    </source>
</reference>
<evidence type="ECO:0000313" key="5">
    <source>
        <dbReference type="Proteomes" id="UP000194632"/>
    </source>
</evidence>
<dbReference type="STRING" id="417102.CA982_25565"/>
<comment type="similarity">
    <text evidence="1">Belongs to the TolB family.</text>
</comment>
<dbReference type="SUPFAM" id="SSF82171">
    <property type="entry name" value="DPP6 N-terminal domain-like"/>
    <property type="match status" value="1"/>
</dbReference>
<accession>A0A243Q310</accession>
<name>A0A243Q310_9ACTN</name>
<feature type="compositionally biased region" description="Polar residues" evidence="2">
    <location>
        <begin position="276"/>
        <end position="288"/>
    </location>
</feature>
<dbReference type="InterPro" id="IPR011659">
    <property type="entry name" value="WD40"/>
</dbReference>
<feature type="region of interest" description="Disordered" evidence="2">
    <location>
        <begin position="265"/>
        <end position="308"/>
    </location>
</feature>
<organism evidence="4 5">
    <name type="scientific">Gordonia lacunae</name>
    <dbReference type="NCBI Taxonomy" id="417102"/>
    <lineage>
        <taxon>Bacteria</taxon>
        <taxon>Bacillati</taxon>
        <taxon>Actinomycetota</taxon>
        <taxon>Actinomycetes</taxon>
        <taxon>Mycobacteriales</taxon>
        <taxon>Gordoniaceae</taxon>
        <taxon>Gordonia</taxon>
    </lineage>
</organism>
<keyword evidence="3" id="KW-0732">Signal</keyword>
<dbReference type="PANTHER" id="PTHR36842">
    <property type="entry name" value="PROTEIN TOLB HOMOLOG"/>
    <property type="match status" value="1"/>
</dbReference>
<dbReference type="AlphaFoldDB" id="A0A243Q310"/>
<evidence type="ECO:0000313" key="4">
    <source>
        <dbReference type="EMBL" id="OUC75649.1"/>
    </source>
</evidence>
<evidence type="ECO:0000256" key="3">
    <source>
        <dbReference type="SAM" id="SignalP"/>
    </source>
</evidence>
<evidence type="ECO:0000256" key="1">
    <source>
        <dbReference type="ARBA" id="ARBA00009820"/>
    </source>
</evidence>
<sequence length="308" mass="32146">MFGMHAWRIALVVVVAGGLVAGCADDAPPERSASETSKPPAQAQPVVAFDDGFGIVYVMNLNGSGLEPISPTGPNPAADGVYSADATVSPDGREVVYSGKDGLTKYTLSSGATHLIRADALAGGPAYSADGKRIAFLSGRTIYVMNSDGSNARAVVSGETPDDMEFTPTGDELIYSKNGYLVQIPIAGGEPRTVLRDRFFNSDPEYSPDGSTLVFASNRGGNNGSELYAMPAKGGEITSLTKTYAVDPTFLPDGSRILYTRAVDSTKEPVNDLESSRQSQVASMNPDGTDQRPLTPPNQAAQKPSAGG</sequence>
<dbReference type="EMBL" id="NGFO01000060">
    <property type="protein sequence ID" value="OUC75649.1"/>
    <property type="molecule type" value="Genomic_DNA"/>
</dbReference>
<protein>
    <submittedName>
        <fullName evidence="4">Uncharacterized protein</fullName>
    </submittedName>
</protein>
<proteinExistence type="inferred from homology"/>
<dbReference type="Gene3D" id="2.130.10.10">
    <property type="entry name" value="YVTN repeat-like/Quinoprotein amine dehydrogenase"/>
    <property type="match status" value="1"/>
</dbReference>
<dbReference type="Gene3D" id="2.120.10.30">
    <property type="entry name" value="TolB, C-terminal domain"/>
    <property type="match status" value="1"/>
</dbReference>
<gene>
    <name evidence="4" type="ORF">CA982_25565</name>
</gene>
<dbReference type="InterPro" id="IPR015943">
    <property type="entry name" value="WD40/YVTN_repeat-like_dom_sf"/>
</dbReference>